<dbReference type="InterPro" id="IPR027417">
    <property type="entry name" value="P-loop_NTPase"/>
</dbReference>
<keyword evidence="2" id="KW-1185">Reference proteome</keyword>
<organism evidence="1 2">
    <name type="scientific">Bodo saltans</name>
    <name type="common">Flagellated protozoan</name>
    <dbReference type="NCBI Taxonomy" id="75058"/>
    <lineage>
        <taxon>Eukaryota</taxon>
        <taxon>Discoba</taxon>
        <taxon>Euglenozoa</taxon>
        <taxon>Kinetoplastea</taxon>
        <taxon>Metakinetoplastina</taxon>
        <taxon>Eubodonida</taxon>
        <taxon>Bodonidae</taxon>
        <taxon>Bodo</taxon>
    </lineage>
</organism>
<gene>
    <name evidence="1" type="ORF">BSAL_02470</name>
</gene>
<name>A0A0S4JKD7_BODSA</name>
<protein>
    <recommendedName>
        <fullName evidence="3">AAA+ ATPase domain-containing protein</fullName>
    </recommendedName>
</protein>
<sequence length="3404" mass="383049">MRAVEPVLYDRESLDDYVGPFRLTAISLTQTATFWVPQQKPTIPVRMEDELRRHGFEYAAPVHGSDPDNKGMSNGDLERRMLFLDVFNECVTTVDISDPNLDQWHECTLRRMSRFRLERVAASVKRDKKFSVDGDAGKAHQDVLLLTFCGLQLKKKYALQLSTLFEKDDHPLKPPIELEASNWDNFVKKLTDDSQSSDAESVVSYAKSLVEFLIPSYVYTLGAIPDPTLWCFDFSAADLEDLYHGNCDQTSVARVIESLKGKSCLGPVAVNADDVGGVLRHQRNLAYHTHVLLLGLQHNEKRLQSLLFDNKLLLEKLDQHYDSELTRVFGSIHYLLTVRREAQLSRKCKCANRLVWHRRGEDICIGGLQHHFFDEKNWISDYFSEFSLNEPNSKLLEEKISKEVGAWPIPFLTSVVKTLDRNYVESELNSNTDFASQLADFTPEEIIDIRLALFLGCGAPTRDPHRGEGYDRMIHVVTSTIRKLVLDVRLCHENARALATKYWHFSGADLHLINVPYDLNAIVVSQSLHDTFSITDVGLDLHGLFSTTNEHSDALAATLIKLSDTRTPSGSAQQYELLGGFLVETTKSKGSFVLHGFCDGVEGLTHEVRITVSQKKTVTIVNELEDLEFVVRLDNENLQKSTVTTLNANQRLPPNAFLRLGILLHDTGLSIGPDEVVAESGDCLIAALDGEQRLASGEELLTEHKSRALQLSPTMLALLPRTNVELQKILCNIFEILPVIERLFFRTTDREVVGVLGLSHHEVPIAMSVLSDASFAMTTMTIDEESFPTKYGVLQELSSTSGISIVPLTLVSPLSDRNIKKLVNLTRRTSLRLVLEASKLTSSFFDDQTATFTTVELKERRIVDVVASSRLGQLFGMATEFIRDENMLSLLKQEAKEVCTWAERQYESLTADAPTLFQNGKSTTSHTKLVIIVNDGLKVSSGTGDETNTDVVYRSLGRPMHLHDQVQEILWNFPRKQIIVAVHHLDLSSTAFYVTRARDAVMEPMSIFRPDLCIPPLTTDSRVAKILGCSVEDLDTKPRAAKLIAEIRKHDQSTTLPSFQAYIMRSSISEFLPHRMRLALYFKFVLELRLSWDDTSAYIASCCHNIATPTIWDSIATGEEPIHHLPSYELVLPPGSVTTAINHAMESAMREGSPISEQLMEEWLEHRPSPTSLRRFMFTSLNPLSLFVLNPAAVVSAIQSTSSNDVSDHLPFWAARLQDRLRSPICTHFLGPILSVVRWIVHLAGGDDAVTYDDLEHISALIEDICLPVSKSDLTERELSLLRMVFSLDADGGLATQYMFKRSLQVAPSDGGMSTSATDAIFRATSPLGALFVRAFLDADVASALLRRNVHQLHQIKRWVVADDNTVPLDFATNVIAQRFTPAAWAELMLSVAEGNINVREKVIMLINVWKTKENRNDAQVVEWCCKRRGSKARADHVIRLVSTTLGMAIQICPSKGYMWPLDPLDSSEERSTPRRMRIMTNSERVATELCNEAHSRFHRGTGDMASNFSDVVDYIRATTDERLRVKLLRTLVQELLVGFSCDSCHHDKDDCTIWVFAALWILAPTVSCRISPADEDVVKCLSAYVNIPGVVQAAFAETVKKYRHIVPPLALALIGWVEYVPTSMMVRLSQIEHMWSGQIQGVSMRSFILLRPPPATRHSFVVLCNRPLPREISDALTNIVQGVMQLGADENATPRVSEGFSENIFIGNLQYLRRCIASNDEDDLHKAELVALWFWCLGFYTFPPEVELFIQTLRGRRFDDRSVDMTRASISPVVLDVHAQRPFMSDLFNVSYFDTLSEALLPAFPGCPDEDWSFSAASEEAAVEGLVNVSISRYKSFCGAHKSIEWKLILANELTRLCRMLESEHPTLSNKLLRIVTAAANQGESHLQLQRTGFSGNVANVLHPDTDIFSFPNVPYCPSKAPWRAEFPETTHRMKPQATTMNLTTTLRPRNILVPAQESVNDRGKESTEDLHHALLRSQFSARSIDVSLILMLEVANKDSFCLTLKVTPGSVCYFAEEDANLKITNSLSARRELASFKSHGHAWNFCRSFRGPMTLVGKGFFLYRAKDSASEWRCFIGRSQPQPQYSSDFLFWHISAFHNALSLSLPPPLEKLLLRLCSEVYDYVSLNDQLPLDDRKKIEALVNSNAADFKAYRDSAEPLLAFTRLLIRAADFMRSSEEPQFSNSDQTAPARVGTVHDAVSDVLQQMIAPQPAPPLRQADVDSARNSAAWIGQQAMSSECFADIQKTREPVAIKRIVKALEKTAFREAIEECVRSLSSIEDSKFALFVLSERCDTYCCKLQHVKLAFEPLIADDAWQVLTKWSNASVADDAALRVRNNGTSENDEKKKVRAALIKRRKRFEEQNRAMRTPVKSTHVGEGVVDRLESEVDFCWTHLHNDDDVDKDLLPQPHIIWKDYDPDGFSINAGETVAHVMDVLLCCYSDEVPSETRFKIEHRCDDRLTLAATNEGGDIVTIPGMANHPHVNNPTYSTRFKKIIDEYDELFARLLLVTPDPRAGQWMLASTETGWALERPDSSNNRQYHEFVPLEAPPQSTSAAGGQLTKNDAIWPFMFRWIAMMIESPLSPEAKSFFLHHTHVSSLNKAPVSDMLSMMMYCVAQRCPAPRLRDRLLGALFFIPSDLCLRRDRTFGVIMIRGRGLPKDWNTIPNRRGPISLDHDNSQAEQFRTIVKKFSTYTTHVAIEGMNEVPDQLLKLCCEHTKDYPWRFIVFIEASCDNNIPENRDRVVTIGETFPPRIVRQKIEFDDGINEAFIEKLKDTKNIDSNRRVDWVSRVSDFVDNEKEGNIVLLVGSPGAGKTTELRYFQDTRKDVKFVTFDCSGSSLVYEPLVTLLDKASLGIELGAAPVFFVADEYHFLKSDKKNEFQRWASTKINSMGFILISNRKDSNDEAFDKRMGSLSSSPSSIIWSSRVSAAKMHDALQNVPMNAPATIDKGVAFLCTIRTLFSDDVVSLRMATDMCDSPYGQPRNMTNKPSTTLELSLWSKLQRENDTFAVAVVRSFDKYYDQVGSKPDEDIIAAYNNVQDPIDFLVFTAMLPVMLTDATIHDKVASYVEVVEELSAYSVHPAIRLAAWVQHTVEKVATSLPHPRTLICRKLNEIIALTRKLEIADDPTFFPVIYGVRGMSDLNKCELFAFSDALEPRDMLEAFARHEAFHWKKIKDHWFYHPVYDLESIMKLSECVPPTMLLGCLTPENAYHLVQQGLRESSSYSFHDIVLKHYPKQSLELEGGVTSPYFFCLWHRARSQPIEDNGKLWASEVENYLPPRRMARFVHWVVTYGELSAGDVDSSRAAAHAVGTLAEEHCSDEENTQLWRCDRMAPLATISTDTAPGGAMSLDRAKAITSTNQPPHPFWPVELKALCGRSASSAELAHIPSCPSLLSVPEASPY</sequence>
<dbReference type="SUPFAM" id="SSF52540">
    <property type="entry name" value="P-loop containing nucleoside triphosphate hydrolases"/>
    <property type="match status" value="1"/>
</dbReference>
<dbReference type="Gene3D" id="3.40.50.300">
    <property type="entry name" value="P-loop containing nucleotide triphosphate hydrolases"/>
    <property type="match status" value="1"/>
</dbReference>
<evidence type="ECO:0000313" key="1">
    <source>
        <dbReference type="EMBL" id="CUG91987.1"/>
    </source>
</evidence>
<reference evidence="2" key="1">
    <citation type="submission" date="2015-09" db="EMBL/GenBank/DDBJ databases">
        <authorList>
            <consortium name="Pathogen Informatics"/>
        </authorList>
    </citation>
    <scope>NUCLEOTIDE SEQUENCE [LARGE SCALE GENOMIC DNA]</scope>
    <source>
        <strain evidence="2">Lake Konstanz</strain>
    </source>
</reference>
<dbReference type="EMBL" id="CYKH01001990">
    <property type="protein sequence ID" value="CUG91987.1"/>
    <property type="molecule type" value="Genomic_DNA"/>
</dbReference>
<dbReference type="VEuPathDB" id="TriTrypDB:BSAL_02470"/>
<dbReference type="Proteomes" id="UP000051952">
    <property type="component" value="Unassembled WGS sequence"/>
</dbReference>
<proteinExistence type="predicted"/>
<evidence type="ECO:0000313" key="2">
    <source>
        <dbReference type="Proteomes" id="UP000051952"/>
    </source>
</evidence>
<accession>A0A0S4JKD7</accession>
<evidence type="ECO:0008006" key="3">
    <source>
        <dbReference type="Google" id="ProtNLM"/>
    </source>
</evidence>